<feature type="chain" id="PRO_5032584160" evidence="2">
    <location>
        <begin position="22"/>
        <end position="230"/>
    </location>
</feature>
<dbReference type="PANTHER" id="PTHR39200">
    <property type="entry name" value="HYPOTHETICAL EXPORTED PROTEIN"/>
    <property type="match status" value="1"/>
</dbReference>
<dbReference type="RefSeq" id="WP_169680778.1">
    <property type="nucleotide sequence ID" value="NZ_JABBNU010000005.1"/>
</dbReference>
<accession>A0A848J2D6</accession>
<evidence type="ECO:0000256" key="2">
    <source>
        <dbReference type="SAM" id="SignalP"/>
    </source>
</evidence>
<comment type="caution">
    <text evidence="4">The sequence shown here is derived from an EMBL/GenBank/DDBJ whole genome shotgun (WGS) entry which is preliminary data.</text>
</comment>
<name>A0A848J2D6_9BACT</name>
<gene>
    <name evidence="4" type="ORF">HH304_09555</name>
</gene>
<dbReference type="Pfam" id="PF10988">
    <property type="entry name" value="DUF2807"/>
    <property type="match status" value="1"/>
</dbReference>
<organism evidence="4 5">
    <name type="scientific">Marinigracilibium pacificum</name>
    <dbReference type="NCBI Taxonomy" id="2729599"/>
    <lineage>
        <taxon>Bacteria</taxon>
        <taxon>Pseudomonadati</taxon>
        <taxon>Bacteroidota</taxon>
        <taxon>Cytophagia</taxon>
        <taxon>Cytophagales</taxon>
        <taxon>Flammeovirgaceae</taxon>
        <taxon>Marinigracilibium</taxon>
    </lineage>
</organism>
<keyword evidence="2" id="KW-0732">Signal</keyword>
<dbReference type="AlphaFoldDB" id="A0A848J2D6"/>
<evidence type="ECO:0000259" key="3">
    <source>
        <dbReference type="Pfam" id="PF10988"/>
    </source>
</evidence>
<dbReference type="Proteomes" id="UP000559010">
    <property type="component" value="Unassembled WGS sequence"/>
</dbReference>
<proteinExistence type="predicted"/>
<feature type="domain" description="Putative auto-transporter adhesin head GIN" evidence="3">
    <location>
        <begin position="29"/>
        <end position="212"/>
    </location>
</feature>
<dbReference type="InterPro" id="IPR021255">
    <property type="entry name" value="DUF2807"/>
</dbReference>
<keyword evidence="5" id="KW-1185">Reference proteome</keyword>
<evidence type="ECO:0000256" key="1">
    <source>
        <dbReference type="SAM" id="MobiDB-lite"/>
    </source>
</evidence>
<protein>
    <submittedName>
        <fullName evidence="4">DUF2807 domain-containing protein</fullName>
    </submittedName>
</protein>
<evidence type="ECO:0000313" key="4">
    <source>
        <dbReference type="EMBL" id="NMM48644.1"/>
    </source>
</evidence>
<dbReference type="PANTHER" id="PTHR39200:SF1">
    <property type="entry name" value="AUTO-TRANSPORTER ADHESIN HEAD GIN DOMAIN-CONTAINING PROTEIN-RELATED"/>
    <property type="match status" value="1"/>
</dbReference>
<dbReference type="Gene3D" id="2.160.20.120">
    <property type="match status" value="1"/>
</dbReference>
<feature type="region of interest" description="Disordered" evidence="1">
    <location>
        <begin position="208"/>
        <end position="230"/>
    </location>
</feature>
<evidence type="ECO:0000313" key="5">
    <source>
        <dbReference type="Proteomes" id="UP000559010"/>
    </source>
</evidence>
<reference evidence="4 5" key="1">
    <citation type="submission" date="2020-04" db="EMBL/GenBank/DDBJ databases">
        <title>Flammeovirgaceae bacterium KN852 isolated from deep sea.</title>
        <authorList>
            <person name="Zhang D.-C."/>
        </authorList>
    </citation>
    <scope>NUCLEOTIDE SEQUENCE [LARGE SCALE GENOMIC DNA]</scope>
    <source>
        <strain evidence="4 5">KN852</strain>
    </source>
</reference>
<feature type="signal peptide" evidence="2">
    <location>
        <begin position="1"/>
        <end position="21"/>
    </location>
</feature>
<dbReference type="EMBL" id="JABBNU010000005">
    <property type="protein sequence ID" value="NMM48644.1"/>
    <property type="molecule type" value="Genomic_DNA"/>
</dbReference>
<sequence>MKNPILTSLIIFLAATLGINAQSIQNPDDFDQISISVPATVYLSIGSTSIRFEGDSDDIEELETEIKGGKLDIRKRNNKSWGWSSSDDIKIYISTPQVNDISLSGSGTIEGKSKFKSSSMKISLSGSGDINLDVDADELKVYLTGSGDINLKGSGNDASAMVTGSGDIDMKNCEVKNMDAKVTGSGDLLVYVTQSLNSSIMGSGDIGYKGNPDKVNNNTMGSGDLEKIND</sequence>